<gene>
    <name evidence="4" type="ORF">Adu01nite_64820</name>
</gene>
<keyword evidence="5" id="KW-1185">Reference proteome</keyword>
<accession>A0ABQ3Z5M3</accession>
<dbReference type="InterPro" id="IPR025280">
    <property type="entry name" value="SNIPE"/>
</dbReference>
<comment type="caution">
    <text evidence="4">The sequence shown here is derived from an EMBL/GenBank/DDBJ whole genome shotgun (WGS) entry which is preliminary data.</text>
</comment>
<keyword evidence="1" id="KW-0175">Coiled coil</keyword>
<evidence type="ECO:0000313" key="4">
    <source>
        <dbReference type="EMBL" id="GIE05132.1"/>
    </source>
</evidence>
<dbReference type="InterPro" id="IPR018306">
    <property type="entry name" value="Phage_T5_Orf172_DNA-bd"/>
</dbReference>
<evidence type="ECO:0000313" key="5">
    <source>
        <dbReference type="Proteomes" id="UP000637628"/>
    </source>
</evidence>
<evidence type="ECO:0000256" key="1">
    <source>
        <dbReference type="SAM" id="Coils"/>
    </source>
</evidence>
<feature type="compositionally biased region" description="Pro residues" evidence="2">
    <location>
        <begin position="16"/>
        <end position="25"/>
    </location>
</feature>
<dbReference type="Proteomes" id="UP000637628">
    <property type="component" value="Unassembled WGS sequence"/>
</dbReference>
<dbReference type="Pfam" id="PF13250">
    <property type="entry name" value="SNIPE"/>
    <property type="match status" value="1"/>
</dbReference>
<dbReference type="SMART" id="SM00974">
    <property type="entry name" value="T5orf172"/>
    <property type="match status" value="1"/>
</dbReference>
<protein>
    <recommendedName>
        <fullName evidence="3">Bacteriophage T5 Orf172 DNA-binding domain-containing protein</fullName>
    </recommendedName>
</protein>
<feature type="coiled-coil region" evidence="1">
    <location>
        <begin position="281"/>
        <end position="332"/>
    </location>
</feature>
<dbReference type="EMBL" id="BOML01000052">
    <property type="protein sequence ID" value="GIE05132.1"/>
    <property type="molecule type" value="Genomic_DNA"/>
</dbReference>
<reference evidence="4 5" key="1">
    <citation type="submission" date="2021-01" db="EMBL/GenBank/DDBJ databases">
        <title>Whole genome shotgun sequence of Actinoplanes durhamensis NBRC 14914.</title>
        <authorList>
            <person name="Komaki H."/>
            <person name="Tamura T."/>
        </authorList>
    </citation>
    <scope>NUCLEOTIDE SEQUENCE [LARGE SCALE GENOMIC DNA]</scope>
    <source>
        <strain evidence="4 5">NBRC 14914</strain>
    </source>
</reference>
<organism evidence="4 5">
    <name type="scientific">Paractinoplanes durhamensis</name>
    <dbReference type="NCBI Taxonomy" id="113563"/>
    <lineage>
        <taxon>Bacteria</taxon>
        <taxon>Bacillati</taxon>
        <taxon>Actinomycetota</taxon>
        <taxon>Actinomycetes</taxon>
        <taxon>Micromonosporales</taxon>
        <taxon>Micromonosporaceae</taxon>
        <taxon>Paractinoplanes</taxon>
    </lineage>
</organism>
<evidence type="ECO:0000256" key="2">
    <source>
        <dbReference type="SAM" id="MobiDB-lite"/>
    </source>
</evidence>
<name>A0ABQ3Z5M3_9ACTN</name>
<proteinExistence type="predicted"/>
<feature type="region of interest" description="Disordered" evidence="2">
    <location>
        <begin position="1"/>
        <end position="59"/>
    </location>
</feature>
<dbReference type="Pfam" id="PF13455">
    <property type="entry name" value="MUG113"/>
    <property type="match status" value="1"/>
</dbReference>
<sequence>MKGLSAVPTYRFNTPPGWPTPPADWTPPEGWQPDPSWPPAPQGWPWWLPEAPAAPPPDSNRPVVPVVHGLPETAAPPAPADTARGIFGGKRRLEEENEDLRRQLTAVMGLDPSAVSAEAFRLRDQLQRLRAEQATLEGQLTHQRAELVRTSEEAELQEVGIYRYQHPLADAVAYKGQLADLTDQIKAMARSGTAVEAGNGWTVNGSTVEGRKMVNEYTKLMLRAYNAEADGCVARVRPHRLHTTVERLDKVAHTIARLGKTMGIRVSPRYHQLRIHEIGMTADYRAKLDEEKERVREEREHQREERAALAELEREKARLAKEQSHYEAALAKLHAKGDAAAVSEMEAKLAEIGDAIAGVEAREANTRAGYVYVISNYGAFGPDMVKIGMTRRLDPEDRVRELGDASVPFRFDTHALIFSHDAVGLEGQLHAALAAQRVNKVNVRREFFYANPAQVRDLLQKIAGQHLLAYHETPEALEWRSSGATLHDTQPPSTTTMI</sequence>
<evidence type="ECO:0000259" key="3">
    <source>
        <dbReference type="SMART" id="SM00974"/>
    </source>
</evidence>
<feature type="domain" description="Bacteriophage T5 Orf172 DNA-binding" evidence="3">
    <location>
        <begin position="379"/>
        <end position="462"/>
    </location>
</feature>
<feature type="coiled-coil region" evidence="1">
    <location>
        <begin position="90"/>
        <end position="146"/>
    </location>
</feature>